<name>A0A317XNS1_9BASI</name>
<keyword evidence="3" id="KW-1185">Reference proteome</keyword>
<reference evidence="2 3" key="1">
    <citation type="journal article" date="2018" name="Mol. Biol. Evol.">
        <title>Broad Genomic Sampling Reveals a Smut Pathogenic Ancestry of the Fungal Clade Ustilaginomycotina.</title>
        <authorList>
            <person name="Kijpornyongpan T."/>
            <person name="Mondo S.J."/>
            <person name="Barry K."/>
            <person name="Sandor L."/>
            <person name="Lee J."/>
            <person name="Lipzen A."/>
            <person name="Pangilinan J."/>
            <person name="LaButti K."/>
            <person name="Hainaut M."/>
            <person name="Henrissat B."/>
            <person name="Grigoriev I.V."/>
            <person name="Spatafora J.W."/>
            <person name="Aime M.C."/>
        </authorList>
    </citation>
    <scope>NUCLEOTIDE SEQUENCE [LARGE SCALE GENOMIC DNA]</scope>
    <source>
        <strain evidence="2 3">MCA 3645</strain>
    </source>
</reference>
<dbReference type="Proteomes" id="UP000246740">
    <property type="component" value="Unassembled WGS sequence"/>
</dbReference>
<evidence type="ECO:0000256" key="1">
    <source>
        <dbReference type="SAM" id="MobiDB-lite"/>
    </source>
</evidence>
<evidence type="ECO:0000313" key="3">
    <source>
        <dbReference type="Proteomes" id="UP000246740"/>
    </source>
</evidence>
<feature type="region of interest" description="Disordered" evidence="1">
    <location>
        <begin position="102"/>
        <end position="130"/>
    </location>
</feature>
<evidence type="ECO:0000313" key="2">
    <source>
        <dbReference type="EMBL" id="PWY99915.1"/>
    </source>
</evidence>
<sequence>MYTVERSLGSNLAPCLAVFRPALARTGLSTSSPGVILSDRRRRLACPSTNFGARAAARLVRNCLSKSVPWVVQEHRELDGSVRAQIAKVSSLHTHQYTTYSMNGCSGHHRPRGRSSSQVQSSPKRMQKWGRPKRWVFADLARRSVLEIQEN</sequence>
<dbReference type="EMBL" id="KZ819193">
    <property type="protein sequence ID" value="PWY99915.1"/>
    <property type="molecule type" value="Genomic_DNA"/>
</dbReference>
<protein>
    <submittedName>
        <fullName evidence="2">Uncharacterized protein</fullName>
    </submittedName>
</protein>
<organism evidence="2 3">
    <name type="scientific">Testicularia cyperi</name>
    <dbReference type="NCBI Taxonomy" id="1882483"/>
    <lineage>
        <taxon>Eukaryota</taxon>
        <taxon>Fungi</taxon>
        <taxon>Dikarya</taxon>
        <taxon>Basidiomycota</taxon>
        <taxon>Ustilaginomycotina</taxon>
        <taxon>Ustilaginomycetes</taxon>
        <taxon>Ustilaginales</taxon>
        <taxon>Anthracoideaceae</taxon>
        <taxon>Testicularia</taxon>
    </lineage>
</organism>
<gene>
    <name evidence="2" type="ORF">BCV70DRAFT_200103</name>
</gene>
<accession>A0A317XNS1</accession>
<proteinExistence type="predicted"/>
<dbReference type="AlphaFoldDB" id="A0A317XNS1"/>
<dbReference type="InParanoid" id="A0A317XNS1"/>